<dbReference type="Proteomes" id="UP001549366">
    <property type="component" value="Unassembled WGS sequence"/>
</dbReference>
<sequence length="153" mass="18072">MLHELLKVKQIREKSAHDEVQKRKYHLEETHRAVERAKQEFHEYVEWRGKEEQRLYDNIINMEVKQSDLDLLKQKVGLLREKDVLLEQAIAEAKKKVVDAEAALEEAREEHAKAIQAVKKFEEFTAALDEDAAKEAARLEDLEMEEFTVRPRH</sequence>
<feature type="coiled-coil region" evidence="1">
    <location>
        <begin position="90"/>
        <end position="145"/>
    </location>
</feature>
<proteinExistence type="predicted"/>
<dbReference type="InterPro" id="IPR009929">
    <property type="entry name" value="T3SS_YscO"/>
</dbReference>
<accession>A0ABV2SD47</accession>
<keyword evidence="3" id="KW-1185">Reference proteome</keyword>
<evidence type="ECO:0000256" key="1">
    <source>
        <dbReference type="SAM" id="Coils"/>
    </source>
</evidence>
<dbReference type="EMBL" id="JBEWTB010000002">
    <property type="protein sequence ID" value="MET4755682.1"/>
    <property type="molecule type" value="Genomic_DNA"/>
</dbReference>
<organism evidence="2 3">
    <name type="scientific">Endozoicomonas lisbonensis</name>
    <dbReference type="NCBI Taxonomy" id="3120522"/>
    <lineage>
        <taxon>Bacteria</taxon>
        <taxon>Pseudomonadati</taxon>
        <taxon>Pseudomonadota</taxon>
        <taxon>Gammaproteobacteria</taxon>
        <taxon>Oceanospirillales</taxon>
        <taxon>Endozoicomonadaceae</taxon>
        <taxon>Endozoicomonas</taxon>
    </lineage>
</organism>
<dbReference type="RefSeq" id="WP_354010077.1">
    <property type="nucleotide sequence ID" value="NZ_JBEWTA010000001.1"/>
</dbReference>
<dbReference type="InterPro" id="IPR053716">
    <property type="entry name" value="Flag_assembly_chemotaxis_eff"/>
</dbReference>
<name>A0ABV2SD47_9GAMM</name>
<dbReference type="Pfam" id="PF07321">
    <property type="entry name" value="YscO"/>
    <property type="match status" value="1"/>
</dbReference>
<protein>
    <submittedName>
        <fullName evidence="2">Chromosome segregation ATPase</fullName>
    </submittedName>
</protein>
<dbReference type="Gene3D" id="1.10.287.1700">
    <property type="match status" value="1"/>
</dbReference>
<keyword evidence="1" id="KW-0175">Coiled coil</keyword>
<evidence type="ECO:0000313" key="2">
    <source>
        <dbReference type="EMBL" id="MET4755682.1"/>
    </source>
</evidence>
<comment type="caution">
    <text evidence="2">The sequence shown here is derived from an EMBL/GenBank/DDBJ whole genome shotgun (WGS) entry which is preliminary data.</text>
</comment>
<gene>
    <name evidence="2" type="ORF">V5J35_000874</name>
</gene>
<evidence type="ECO:0000313" key="3">
    <source>
        <dbReference type="Proteomes" id="UP001549366"/>
    </source>
</evidence>
<reference evidence="2 3" key="1">
    <citation type="submission" date="2024-06" db="EMBL/GenBank/DDBJ databases">
        <title>Genomic Encyclopedia of Type Strains, Phase V (KMG-V): Genome sequencing to study the core and pangenomes of soil and plant-associated prokaryotes.</title>
        <authorList>
            <person name="Whitman W."/>
        </authorList>
    </citation>
    <scope>NUCLEOTIDE SEQUENCE [LARGE SCALE GENOMIC DNA]</scope>
    <source>
        <strain evidence="2 3">NE40</strain>
    </source>
</reference>